<evidence type="ECO:0000256" key="2">
    <source>
        <dbReference type="SAM" id="Coils"/>
    </source>
</evidence>
<evidence type="ECO:0000259" key="4">
    <source>
        <dbReference type="Pfam" id="PF17829"/>
    </source>
</evidence>
<dbReference type="Proteomes" id="UP000245870">
    <property type="component" value="Unassembled WGS sequence"/>
</dbReference>
<dbReference type="InterPro" id="IPR029018">
    <property type="entry name" value="Hex-like_dom2"/>
</dbReference>
<dbReference type="RefSeq" id="WP_116616299.1">
    <property type="nucleotide sequence ID" value="NZ_CAMQYP010000005.1"/>
</dbReference>
<keyword evidence="2" id="KW-0175">Coiled coil</keyword>
<evidence type="ECO:0000313" key="5">
    <source>
        <dbReference type="EMBL" id="PVX55113.1"/>
    </source>
</evidence>
<dbReference type="Gene3D" id="1.20.58.2150">
    <property type="match status" value="1"/>
</dbReference>
<dbReference type="SUPFAM" id="SSF55545">
    <property type="entry name" value="beta-N-acetylhexosaminidase-like domain"/>
    <property type="match status" value="1"/>
</dbReference>
<dbReference type="InterPro" id="IPR031924">
    <property type="entry name" value="GH115"/>
</dbReference>
<reference evidence="5 6" key="1">
    <citation type="submission" date="2018-05" db="EMBL/GenBank/DDBJ databases">
        <title>Genomic Encyclopedia of Type Strains, Phase IV (KMG-IV): sequencing the most valuable type-strain genomes for metagenomic binning, comparative biology and taxonomic classification.</title>
        <authorList>
            <person name="Goeker M."/>
        </authorList>
    </citation>
    <scope>NUCLEOTIDE SEQUENCE [LARGE SCALE GENOMIC DNA]</scope>
    <source>
        <strain evidence="5 6">DSM 100333</strain>
    </source>
</reference>
<keyword evidence="1 5" id="KW-0378">Hydrolase</keyword>
<feature type="domain" description="Gylcosyl hydrolase 115 C-terminal" evidence="4">
    <location>
        <begin position="715"/>
        <end position="825"/>
    </location>
</feature>
<dbReference type="Pfam" id="PF15979">
    <property type="entry name" value="Glyco_hydro_115"/>
    <property type="match status" value="1"/>
</dbReference>
<dbReference type="PANTHER" id="PTHR37842">
    <property type="match status" value="1"/>
</dbReference>
<dbReference type="EMBL" id="QENY01000007">
    <property type="protein sequence ID" value="PVX55113.1"/>
    <property type="molecule type" value="Genomic_DNA"/>
</dbReference>
<feature type="signal peptide" evidence="3">
    <location>
        <begin position="1"/>
        <end position="20"/>
    </location>
</feature>
<protein>
    <submittedName>
        <fullName evidence="5">Glycosyl hydrolase family 115 (Putative glucuronidase)</fullName>
    </submittedName>
</protein>
<accession>A0A2U0UBW6</accession>
<sequence>MNIRCYVTALFLIASMTMQAGELVWYSGGHVAYAVQKRYGTVVQKALQMFESDMRAVTGKSARRKDNARIEVYQLDMANNKEMKAIDKYRVPYANFIVKPDAFWLGVRDRKIIIVGSNGRGTAYGILELSRLAGVSPWIYWGDARPERKHRLTLDDRYETTQSPSVEFRGVFVNGEDWSTRVWDKRKIDPHSRTGLLGPNYYHKLCELLLRLRGNALWPAMHEGTTAFFKVRGNKEVVDSFDIYVGSSHSEPILRNNVGEWNTEKRGPYNFMSNRHQVLSYWRERARETSGMDALYTIGMRGTRDDAMEGARTLEEKRKVLQAVIDAQRKLLAEEVNRDLAKVPQVFIPYKEVLEIYENGLRVPDDVCLMWCDDNYGYMTRLSNQYQQKRSGGSGVYYHLSYCGRPHDYLWLATTQPGLLYHQMRRAYDHNAHRLWIANIHDPKVAAYQLSLFMDMAWNIDCVRANTVQKHLENWLVQQFGKSVGQELVRPMTDFYRLCAIRKPEFMGWSQVEVDHNTYKDGCTPVRNSDFNAEEFGNELERYLAEYAEVKRRVAHAETMLRPELKDAFFAAVKYPVYCAAAMATKHLQAQEARLIGRPSSFHGDREALESAVRSWKAHEEIVRLTDYYNKTMAGGKWDGLMSRSPRGLPVFQEPVLPDNLTSDEIRKYGDASPARSNLATDGCVVRNACDYSACTVGTQTVDMLGHSMKAVSVPKNGKISFKFYAKTGPAKLYMALIPTQPSDSGDLRYAVSVDGAAPMVFSLKENYGSEGWKQNVLRGQAIKVQDIYLTEGQHTLEVTALDDHIVVDQWMIDYDSDRHFYMFPVRAAM</sequence>
<feature type="chain" id="PRO_5015607725" evidence="3">
    <location>
        <begin position="21"/>
        <end position="830"/>
    </location>
</feature>
<organism evidence="5 6">
    <name type="scientific">Hallella colorans</name>
    <dbReference type="NCBI Taxonomy" id="1703337"/>
    <lineage>
        <taxon>Bacteria</taxon>
        <taxon>Pseudomonadati</taxon>
        <taxon>Bacteroidota</taxon>
        <taxon>Bacteroidia</taxon>
        <taxon>Bacteroidales</taxon>
        <taxon>Prevotellaceae</taxon>
        <taxon>Hallella</taxon>
    </lineage>
</organism>
<evidence type="ECO:0000256" key="3">
    <source>
        <dbReference type="SAM" id="SignalP"/>
    </source>
</evidence>
<dbReference type="Gene3D" id="3.20.20.520">
    <property type="entry name" value="Glycosyl hydrolase family 115"/>
    <property type="match status" value="1"/>
</dbReference>
<evidence type="ECO:0000256" key="1">
    <source>
        <dbReference type="ARBA" id="ARBA00022801"/>
    </source>
</evidence>
<dbReference type="OrthoDB" id="8727830at2"/>
<proteinExistence type="predicted"/>
<dbReference type="PANTHER" id="PTHR37842:SF2">
    <property type="entry name" value="GYLCOSYL HYDROLASE 115 C-TERMINAL DOMAIN-CONTAINING PROTEIN"/>
    <property type="match status" value="1"/>
</dbReference>
<dbReference type="GO" id="GO:0005975">
    <property type="term" value="P:carbohydrate metabolic process"/>
    <property type="evidence" value="ECO:0007669"/>
    <property type="project" value="UniProtKB-ARBA"/>
</dbReference>
<dbReference type="AlphaFoldDB" id="A0A2U0UBW6"/>
<name>A0A2U0UBW6_9BACT</name>
<keyword evidence="3" id="KW-0732">Signal</keyword>
<dbReference type="InterPro" id="IPR042301">
    <property type="entry name" value="GH115_sf"/>
</dbReference>
<feature type="coiled-coil region" evidence="2">
    <location>
        <begin position="533"/>
        <end position="560"/>
    </location>
</feature>
<keyword evidence="6" id="KW-1185">Reference proteome</keyword>
<dbReference type="InterPro" id="IPR041437">
    <property type="entry name" value="GH115_C"/>
</dbReference>
<dbReference type="Pfam" id="PF17829">
    <property type="entry name" value="GH115_C"/>
    <property type="match status" value="1"/>
</dbReference>
<gene>
    <name evidence="5" type="ORF">C7379_10792</name>
</gene>
<dbReference type="Gene3D" id="2.60.120.1620">
    <property type="match status" value="1"/>
</dbReference>
<dbReference type="Gene3D" id="3.30.379.10">
    <property type="entry name" value="Chitobiase/beta-hexosaminidase domain 2-like"/>
    <property type="match status" value="1"/>
</dbReference>
<evidence type="ECO:0000313" key="6">
    <source>
        <dbReference type="Proteomes" id="UP000245870"/>
    </source>
</evidence>
<dbReference type="GO" id="GO:0016787">
    <property type="term" value="F:hydrolase activity"/>
    <property type="evidence" value="ECO:0007669"/>
    <property type="project" value="UniProtKB-KW"/>
</dbReference>
<comment type="caution">
    <text evidence="5">The sequence shown here is derived from an EMBL/GenBank/DDBJ whole genome shotgun (WGS) entry which is preliminary data.</text>
</comment>